<dbReference type="Proteomes" id="UP000018144">
    <property type="component" value="Unassembled WGS sequence"/>
</dbReference>
<keyword evidence="2" id="KW-1185">Reference proteome</keyword>
<reference evidence="1 2" key="1">
    <citation type="journal article" date="2013" name="PLoS Genet.">
        <title>The genome and development-dependent transcriptomes of Pyronema confluens: a window into fungal evolution.</title>
        <authorList>
            <person name="Traeger S."/>
            <person name="Altegoer F."/>
            <person name="Freitag M."/>
            <person name="Gabaldon T."/>
            <person name="Kempken F."/>
            <person name="Kumar A."/>
            <person name="Marcet-Houben M."/>
            <person name="Poggeler S."/>
            <person name="Stajich J.E."/>
            <person name="Nowrousian M."/>
        </authorList>
    </citation>
    <scope>NUCLEOTIDE SEQUENCE [LARGE SCALE GENOMIC DNA]</scope>
    <source>
        <strain evidence="2">CBS 100304</strain>
        <tissue evidence="1">Vegetative mycelium</tissue>
    </source>
</reference>
<accession>U4LGN4</accession>
<gene>
    <name evidence="1" type="ORF">PCON_09896</name>
</gene>
<protein>
    <submittedName>
        <fullName evidence="1">Uncharacterized protein</fullName>
    </submittedName>
</protein>
<sequence>MLPLLNVMIGENFYSVYSMSELGQALEESESEKVRAWLCEEVLKHWPKGSTYHHKNMPKLPTFGYNIPALQLCSSIE</sequence>
<evidence type="ECO:0000313" key="1">
    <source>
        <dbReference type="EMBL" id="CCX31068.1"/>
    </source>
</evidence>
<dbReference type="AlphaFoldDB" id="U4LGN4"/>
<evidence type="ECO:0000313" key="2">
    <source>
        <dbReference type="Proteomes" id="UP000018144"/>
    </source>
</evidence>
<organism evidence="1 2">
    <name type="scientific">Pyronema omphalodes (strain CBS 100304)</name>
    <name type="common">Pyronema confluens</name>
    <dbReference type="NCBI Taxonomy" id="1076935"/>
    <lineage>
        <taxon>Eukaryota</taxon>
        <taxon>Fungi</taxon>
        <taxon>Dikarya</taxon>
        <taxon>Ascomycota</taxon>
        <taxon>Pezizomycotina</taxon>
        <taxon>Pezizomycetes</taxon>
        <taxon>Pezizales</taxon>
        <taxon>Pyronemataceae</taxon>
        <taxon>Pyronema</taxon>
    </lineage>
</organism>
<proteinExistence type="predicted"/>
<dbReference type="EMBL" id="HF935531">
    <property type="protein sequence ID" value="CCX31068.1"/>
    <property type="molecule type" value="Genomic_DNA"/>
</dbReference>
<name>U4LGN4_PYROM</name>